<protein>
    <recommendedName>
        <fullName evidence="4">EF-hand domain-containing protein</fullName>
    </recommendedName>
</protein>
<feature type="compositionally biased region" description="Basic and acidic residues" evidence="1">
    <location>
        <begin position="17"/>
        <end position="46"/>
    </location>
</feature>
<reference evidence="2" key="1">
    <citation type="submission" date="2021-02" db="EMBL/GenBank/DDBJ databases">
        <authorList>
            <person name="Dougan E. K."/>
            <person name="Rhodes N."/>
            <person name="Thang M."/>
            <person name="Chan C."/>
        </authorList>
    </citation>
    <scope>NUCLEOTIDE SEQUENCE</scope>
</reference>
<evidence type="ECO:0008006" key="4">
    <source>
        <dbReference type="Google" id="ProtNLM"/>
    </source>
</evidence>
<evidence type="ECO:0000256" key="1">
    <source>
        <dbReference type="SAM" id="MobiDB-lite"/>
    </source>
</evidence>
<organism evidence="2 3">
    <name type="scientific">Symbiodinium pilosum</name>
    <name type="common">Dinoflagellate</name>
    <dbReference type="NCBI Taxonomy" id="2952"/>
    <lineage>
        <taxon>Eukaryota</taxon>
        <taxon>Sar</taxon>
        <taxon>Alveolata</taxon>
        <taxon>Dinophyceae</taxon>
        <taxon>Suessiales</taxon>
        <taxon>Symbiodiniaceae</taxon>
        <taxon>Symbiodinium</taxon>
    </lineage>
</organism>
<keyword evidence="3" id="KW-1185">Reference proteome</keyword>
<dbReference type="Proteomes" id="UP000649617">
    <property type="component" value="Unassembled WGS sequence"/>
</dbReference>
<gene>
    <name evidence="2" type="ORF">SPIL2461_LOCUS18028</name>
</gene>
<feature type="region of interest" description="Disordered" evidence="1">
    <location>
        <begin position="14"/>
        <end position="49"/>
    </location>
</feature>
<dbReference type="OrthoDB" id="414979at2759"/>
<comment type="caution">
    <text evidence="2">The sequence shown here is derived from an EMBL/GenBank/DDBJ whole genome shotgun (WGS) entry which is preliminary data.</text>
</comment>
<proteinExistence type="predicted"/>
<sequence>MVDPVLMPPRCWVKGCEPPDRHPRDAADLRPRTAEGRDRPQRKGKADAVLQRHRLKLESTVPTNNAHRSRAQHRAHCIRKRDQEAFVEAVRFEQGHFEGRFADPMIKNSGLLNEEMLGATHAIGEVDDVTVPDDPPQLAWDLQAGESYSAMATQIFLGLDQAMRDHHARLPHLFKAVNRGVPGILEPAEFLEGLQRLHIVERGQVSIQQLVEVMYDLDPDFDGRVILSHVRKCIAATRALHMPTSTGALENDVTNPVPTDAYCRQRVPVEKVVVERQPKSLWDFERSYERFRNQQHELLVIHNERDPKVSVTA</sequence>
<accession>A0A812W284</accession>
<dbReference type="AlphaFoldDB" id="A0A812W284"/>
<dbReference type="EMBL" id="CAJNIZ010043540">
    <property type="protein sequence ID" value="CAE7662560.1"/>
    <property type="molecule type" value="Genomic_DNA"/>
</dbReference>
<name>A0A812W284_SYMPI</name>
<evidence type="ECO:0000313" key="3">
    <source>
        <dbReference type="Proteomes" id="UP000649617"/>
    </source>
</evidence>
<evidence type="ECO:0000313" key="2">
    <source>
        <dbReference type="EMBL" id="CAE7662560.1"/>
    </source>
</evidence>